<dbReference type="EMBL" id="CABITT030000008">
    <property type="protein sequence ID" value="VVB15842.1"/>
    <property type="molecule type" value="Genomic_DNA"/>
</dbReference>
<comment type="caution">
    <text evidence="1">The sequence shown here is derived from an EMBL/GenBank/DDBJ whole genome shotgun (WGS) entry which is preliminary data.</text>
</comment>
<dbReference type="AlphaFoldDB" id="A0A565CQF0"/>
<dbReference type="OrthoDB" id="691424at2759"/>
<gene>
    <name evidence="1" type="ORF">ANE_LOCUS26286</name>
</gene>
<proteinExistence type="predicted"/>
<protein>
    <submittedName>
        <fullName evidence="1">Uncharacterized protein</fullName>
    </submittedName>
</protein>
<evidence type="ECO:0000313" key="2">
    <source>
        <dbReference type="Proteomes" id="UP000489600"/>
    </source>
</evidence>
<sequence>MYRTIYYTFPRDDEANVEIEADAERQFTMKSATEKFAVGDVDAPLSRGNSKNFKPSSVCLAKMVPDLDGSKLH</sequence>
<dbReference type="Proteomes" id="UP000489600">
    <property type="component" value="Unassembled WGS sequence"/>
</dbReference>
<keyword evidence="2" id="KW-1185">Reference proteome</keyword>
<organism evidence="1 2">
    <name type="scientific">Arabis nemorensis</name>
    <dbReference type="NCBI Taxonomy" id="586526"/>
    <lineage>
        <taxon>Eukaryota</taxon>
        <taxon>Viridiplantae</taxon>
        <taxon>Streptophyta</taxon>
        <taxon>Embryophyta</taxon>
        <taxon>Tracheophyta</taxon>
        <taxon>Spermatophyta</taxon>
        <taxon>Magnoliopsida</taxon>
        <taxon>eudicotyledons</taxon>
        <taxon>Gunneridae</taxon>
        <taxon>Pentapetalae</taxon>
        <taxon>rosids</taxon>
        <taxon>malvids</taxon>
        <taxon>Brassicales</taxon>
        <taxon>Brassicaceae</taxon>
        <taxon>Arabideae</taxon>
        <taxon>Arabis</taxon>
    </lineage>
</organism>
<evidence type="ECO:0000313" key="1">
    <source>
        <dbReference type="EMBL" id="VVB15842.1"/>
    </source>
</evidence>
<reference evidence="1" key="1">
    <citation type="submission" date="2019-07" db="EMBL/GenBank/DDBJ databases">
        <authorList>
            <person name="Dittberner H."/>
        </authorList>
    </citation>
    <scope>NUCLEOTIDE SEQUENCE [LARGE SCALE GENOMIC DNA]</scope>
</reference>
<name>A0A565CQF0_9BRAS</name>
<accession>A0A565CQF0</accession>